<feature type="transmembrane region" description="Helical" evidence="2">
    <location>
        <begin position="220"/>
        <end position="242"/>
    </location>
</feature>
<dbReference type="Proteomes" id="UP000326041">
    <property type="component" value="Chromosome"/>
</dbReference>
<keyword evidence="2" id="KW-1133">Transmembrane helix</keyword>
<protein>
    <submittedName>
        <fullName evidence="3">Peptidoglycan-binding protein</fullName>
    </submittedName>
</protein>
<accession>A0ABX6AZJ3</accession>
<evidence type="ECO:0000313" key="4">
    <source>
        <dbReference type="Proteomes" id="UP000326041"/>
    </source>
</evidence>
<proteinExistence type="predicted"/>
<gene>
    <name evidence="3" type="ORF">CP972_19125</name>
</gene>
<reference evidence="3 4" key="1">
    <citation type="submission" date="2017-09" db="EMBL/GenBank/DDBJ databases">
        <authorList>
            <person name="Lee N."/>
            <person name="Cho B.-K."/>
        </authorList>
    </citation>
    <scope>NUCLEOTIDE SEQUENCE [LARGE SCALE GENOMIC DNA]</scope>
    <source>
        <strain evidence="3 4">ATCC 13879</strain>
    </source>
</reference>
<dbReference type="SUPFAM" id="SSF47090">
    <property type="entry name" value="PGBD-like"/>
    <property type="match status" value="1"/>
</dbReference>
<dbReference type="GeneID" id="95536634"/>
<keyword evidence="4" id="KW-1185">Reference proteome</keyword>
<dbReference type="RefSeq" id="WP_150475371.1">
    <property type="nucleotide sequence ID" value="NZ_CP023697.1"/>
</dbReference>
<evidence type="ECO:0000313" key="3">
    <source>
        <dbReference type="EMBL" id="QEV07468.1"/>
    </source>
</evidence>
<evidence type="ECO:0000256" key="2">
    <source>
        <dbReference type="SAM" id="Phobius"/>
    </source>
</evidence>
<name>A0ABX6AZJ3_9ACTN</name>
<organism evidence="3 4">
    <name type="scientific">Streptomyces prasinus</name>
    <dbReference type="NCBI Taxonomy" id="67345"/>
    <lineage>
        <taxon>Bacteria</taxon>
        <taxon>Bacillati</taxon>
        <taxon>Actinomycetota</taxon>
        <taxon>Actinomycetes</taxon>
        <taxon>Kitasatosporales</taxon>
        <taxon>Streptomycetaceae</taxon>
        <taxon>Streptomyces</taxon>
    </lineage>
</organism>
<sequence>MTLWTSLEPVSTTVDPGGGATVRLRVRNTGDVVDEYRFEPVGDLAPWARVEPQSLRLYPGTTGTVEVSFAPPRTSDVAAGPHPYAVRITPTEQPEATVVPEGNVTVTPFTEVRAELVPPVVKGRLRGRPKLAVDNLGNTRVTASLAGSDNGDQLSFDLDPSNVQIEPGRAVFVKARLKPREIIWFGSKQERPYALAVQRSGVDPQSVEGTFVQRGFLPGWLATVLGMTLALAIAFVVIWLSYKPDVRSLATEQMTEVGATALPNPESDEPLAEAPKAPAEQAVPSPAAPAAGADDAAGGGSGDGGGGGGEDEAEKAEPAGPLPFRPGDGPNLFVEFAQVRLNTLKPDNPCRLTAPHTAGLMDEPTVAALKCFQTQNDERYDGVSVRTDGLGNLGRSTMTTLIMAHFGSTSPSEVQTGKNNWEVPWFNSVLLWASYTTVDDGVSTAQQLWLRTNMVYLRGEQKHRASAEANAATSTRVRVYQEGVGLPATGVADEKLFASLHAGRIVSQNDPGKVTAEDYPPAPER</sequence>
<dbReference type="EMBL" id="CP023697">
    <property type="protein sequence ID" value="QEV07468.1"/>
    <property type="molecule type" value="Genomic_DNA"/>
</dbReference>
<feature type="compositionally biased region" description="Low complexity" evidence="1">
    <location>
        <begin position="272"/>
        <end position="296"/>
    </location>
</feature>
<keyword evidence="2" id="KW-0472">Membrane</keyword>
<evidence type="ECO:0000256" key="1">
    <source>
        <dbReference type="SAM" id="MobiDB-lite"/>
    </source>
</evidence>
<feature type="compositionally biased region" description="Gly residues" evidence="1">
    <location>
        <begin position="297"/>
        <end position="308"/>
    </location>
</feature>
<dbReference type="InterPro" id="IPR036365">
    <property type="entry name" value="PGBD-like_sf"/>
</dbReference>
<feature type="region of interest" description="Disordered" evidence="1">
    <location>
        <begin position="260"/>
        <end position="328"/>
    </location>
</feature>
<keyword evidence="2" id="KW-0812">Transmembrane</keyword>